<keyword evidence="15 20" id="KW-0779">Telomere</keyword>
<dbReference type="PROSITE" id="PS51190">
    <property type="entry name" value="FATC"/>
    <property type="match status" value="1"/>
</dbReference>
<comment type="similarity">
    <text evidence="3 20">Belongs to the PI3/PI4-kinase family. ATM subfamily.</text>
</comment>
<evidence type="ECO:0000256" key="9">
    <source>
        <dbReference type="ARBA" id="ARBA00022679"/>
    </source>
</evidence>
<evidence type="ECO:0000256" key="18">
    <source>
        <dbReference type="ARBA" id="ARBA00047899"/>
    </source>
</evidence>
<comment type="subcellular location">
    <subcellularLocation>
        <location evidence="2 20">Chromosome</location>
        <location evidence="2 20">Telomere</location>
    </subcellularLocation>
    <subcellularLocation>
        <location evidence="1 20">Nucleus</location>
    </subcellularLocation>
</comment>
<evidence type="ECO:0000313" key="27">
    <source>
        <dbReference type="Proteomes" id="UP000186955"/>
    </source>
</evidence>
<evidence type="ECO:0000256" key="2">
    <source>
        <dbReference type="ARBA" id="ARBA00004574"/>
    </source>
</evidence>
<comment type="function">
    <text evidence="17 20">Serine/threonine protein kinase which activates checkpoint signaling upon genotoxic stresses such as ionizing radiation (IR), ultraviolet light (UV), or DNA replication stalling, thereby acting as a DNA damage sensor. Recognizes the substrate consensus sequence [ST]-Q. Phosphorylates histone H2A to form H2AS128ph (gamma-H2A) at sites of DNA damage, involved in the regulation of DNA damage response mechanism. Required for the control of telomere length and genome stability.</text>
</comment>
<dbReference type="EC" id="2.7.11.1" evidence="5 20"/>
<dbReference type="InterPro" id="IPR016024">
    <property type="entry name" value="ARM-type_fold"/>
</dbReference>
<feature type="domain" description="FAT" evidence="24">
    <location>
        <begin position="1821"/>
        <end position="2419"/>
    </location>
</feature>
<evidence type="ECO:0000256" key="8">
    <source>
        <dbReference type="ARBA" id="ARBA00022527"/>
    </source>
</evidence>
<dbReference type="SMART" id="SM01343">
    <property type="entry name" value="FATC"/>
    <property type="match status" value="1"/>
</dbReference>
<organism evidence="26 27">
    <name type="scientific">Penicillium subrubescens</name>
    <dbReference type="NCBI Taxonomy" id="1316194"/>
    <lineage>
        <taxon>Eukaryota</taxon>
        <taxon>Fungi</taxon>
        <taxon>Dikarya</taxon>
        <taxon>Ascomycota</taxon>
        <taxon>Pezizomycotina</taxon>
        <taxon>Eurotiomycetes</taxon>
        <taxon>Eurotiomycetidae</taxon>
        <taxon>Eurotiales</taxon>
        <taxon>Aspergillaceae</taxon>
        <taxon>Penicillium</taxon>
    </lineage>
</organism>
<dbReference type="PROSITE" id="PS50290">
    <property type="entry name" value="PI3_4_KINASE_3"/>
    <property type="match status" value="1"/>
</dbReference>
<gene>
    <name evidence="26" type="ORF">PENSUB_4022</name>
</gene>
<feature type="region of interest" description="Disordered" evidence="22">
    <location>
        <begin position="154"/>
        <end position="191"/>
    </location>
</feature>
<dbReference type="InterPro" id="IPR003152">
    <property type="entry name" value="FATC_dom"/>
</dbReference>
<evidence type="ECO:0000256" key="10">
    <source>
        <dbReference type="ARBA" id="ARBA00022741"/>
    </source>
</evidence>
<dbReference type="SUPFAM" id="SSF56112">
    <property type="entry name" value="Protein kinase-like (PK-like)"/>
    <property type="match status" value="1"/>
</dbReference>
<dbReference type="GO" id="GO:0000781">
    <property type="term" value="C:chromosome, telomeric region"/>
    <property type="evidence" value="ECO:0007669"/>
    <property type="project" value="UniProtKB-SubCell"/>
</dbReference>
<sequence>MGEIYLDKALGLLSSDKQKERADGLAACHKIFEAIFRLVAVERPIYIRAQRSNTKNPSATRLSTCASVLRTAVDIFLHNIRAKTVRAIIDHITETIPVPRDGLWEPLSVDYTKSLTSLLQYPPHTEHLGDSDWERLIDYCLDVINIQESDGSQLSIRSEHRSAPDDLLDASDGRSTPQRMTPAPGNGEKFVGDRNTVGEVLACIQLLISSPSAPIQAAAESILRGLVEFVKSPSIMAGNAHKLALSSINTVVSRVLFDQSELARSSLTDLIPVIRRLWSTKLPSLKDELLATIMLCLVIFVDAAHKKPSESLVRSIEGLTGSLQSEYMKRSDRELLQADETVFYRKDGQGDGPVYGPRLGNARSEHSWTVIWALANLLKLTAKAAVQETDQAASGELSSKRQRLTSCIDDVFRDAISGTGAQRICALQMVPFLEAEIDIDTKESFVKRVIPSILDDNSTVSTWTMIALTSVVKGPSARHHQLKGYWPQAVDLATRAFSSTVTSRAACQFLSTTIEAELLEYSILSENIRSMLSSASLNGPSAISDSALSMWASIARKKLQLSPGTAQHASQQICSWLREVWTIGNVTDRLQTAQIATSARPLDLLNLFMACTNRPFEIPDIRYRGPSGLITRMWFYFHENAELLEYMFGPGSRILHSNPWNHGDTWSLKPSVGQDADDSVIIEILRAKSELFLQSWNTISEDRSLYITTDTLQILISFCIVCSLFEACLPQQSRSRVQGLQQNCNNIWNSICHFVSTHESTAIQPCLEIISPILVLESELEMFGIGAALCPLLRPLAEILEKLRQTSKEDSPNQRDIMDLDDRLAHHGDEVSVNQAIFASNRAACCLFSDAHTFQRCETIRLSILLRTQIEYVSLDDPLSTIVEYLTDLDESDLLSAQGALPAVYQRCSKLQQNELIQVLEDLGEKCLQSYEMERCEASHNVCIRMMTALVASWTDPQSDHLSESAMDLYSWFMEALISKKRASTNVYIALSALVQAVLELCPSYGNQQSLPSPRTTLFMILQEGDAQVKFSVADFLPTLFERFLLKDHDAIFDDVLQSLPRDPDWTEGIAIRLLVLSRLASKWHTLLRRSIYHMFETPAQAPDSLGYAQTCMASTSAALGLRDGRELFRLFASQILYTWTETQSVMSMPYGIFGYGTLEEMLIDVKDEVVGQMMMRAKESETQELASFLDIPHVELLEASFHKAEAYSIARDISTPPEQGSQPKGVEIRLRKLLGPERFMAQIEENFPQIIATFFRTLDRHDQIEREYSKRPSFHYALDIQTKISQKCASQNSLPANQQPCFRARYLLDELEFLCKRAGFELETIWSPALATFVCRSLLESIHPAMGSLHTCSVIRKIRVLVCLAGPIMLENYPLEMILNALRPFIVDIHCSEDAMGVFWYLLEAGKDYLLKNPGFTAGICLSTLVTLRRLFLSSPESTTQQSQFQGVLSTAEAFREWLRRFMADCQSSDRSNETRQYFANLLDLARQLPSLTNSSNFQIENDLVFAILKDRDSPTSLLSKPIADLVLSLLCPEFRGDTRDGNSSFESDLDPGSHIFSLWETLHKFNHCPEYQLWAARVIGRSFAATGKINERLMREQEHFLFQTPYSNDPTDPAHQSKNTILQLLCSKLHSQDHAETGLIEQTLQVIISHITEADDFQAYASIIPESLMPALLWNPYSCPKISLPRAKLEICDLGLQEAAEPAPLAEWARNATLSLSSATPQDPVIGPLRAVLHVVPGLAVQVLPYIIHEVLLSEDDGEGRLRQAISGLFNNILGKVSEETMPHARLVITCILYLRNQPVPGESTIVDRDKWLEIDYDQASSAAHQCGLQKTSLLFLEIEASRVISGSRRSSVAKYEPPVGLLHDIFKNIDDPDLFYGIQQSSSLTTVMERLEYESSGLKNLLFQSAQYDSEVQMSDSPNPFGVLRALNATNLQGIANTMLSASGSATNVLASFDSMLQAATSLQQWDVPVSPLDVSPSATVFRAFQSLNTSASLPEVAVSLDNCLLTTLKTMSETGQSTIELRNTMRALGIITEMSDVLQVSSAQEMKDEWEKVMARSSWLKTESYTEVGAILSWHEALFSSIRKNALLTSKSNLSSADSRLLEAKVFRQSLEITRSHGVSQASLKSAISLSKLAEPCAELGMNIDGAAKFDLANVLWDQGEMTASIRMLQQLKGQGDLHKQAIPLSRAELLVTLGHHVAEARLEKPESILQDYLYPAVKELKGVSEGESAGRVYHGFASFCDQQLLNVDGLEDFKRVKQLRDRKEKELLGLEEMMKNAEGREKESLKIFRAKAKQWFDLDDREYQRLLRSREAFLQQCLENYLLALRESEIYNNDALRFCALWLDQSDSKTANTAVSRYVNDVPSRKFAPLMNQLSSRLLDVTDDFQSLLTGLVFRICAEHPFHGMNQIFASSKSKGGKDQSSHSRFRAANKLVDRLKNDKDIGPTWIAVHNMNITYVRFAIDKPDNKFKTGAKIPLKKLPTGDRLGKDAETYKLPPPTMKIDLRADMDYNDVPSIARFSSEFTLASGVSAPKIVSAVATNGVRYKQLFKGGNDDLRQDAIMEQVFEQVSSLLKDHQPTRQRNLGIRTYKVLPLTLNAGIIEFVPNTIPLHDYLMPAHQRYFPKDMKPSACRKHIADVQTRSFEQRVRTYRQVTEHFHPVMKYFFMEKFSNPDDWFSKRLAYTRSTAVISILGHVLGLGDRHGHNILLDEKTGEVVHIDLGVAFEQGRVLPVPEVVPFRLTRDLVDGFGITKTEGVFRRCCEFTLEALRQESYSIMTILDVLRYDPLYSWTVSPLRMKKMQDNQDAGDGPPLLPGAQVKPSTNEPSEADRALTVVAKKLSKTLSVTATVNELIQQATDEKNLAVLYCGHLTCKRFGEFHGWGQPFSAGLEGRHQEMLRLIDVLNLSSNRSVAL</sequence>
<keyword evidence="9 20" id="KW-0808">Transferase</keyword>
<accession>A0A1Q5UE20</accession>
<dbReference type="GO" id="GO:0006281">
    <property type="term" value="P:DNA repair"/>
    <property type="evidence" value="ECO:0007669"/>
    <property type="project" value="InterPro"/>
</dbReference>
<evidence type="ECO:0000256" key="12">
    <source>
        <dbReference type="ARBA" id="ARBA00022777"/>
    </source>
</evidence>
<keyword evidence="7 20" id="KW-0158">Chromosome</keyword>
<keyword evidence="21" id="KW-0175">Coiled coil</keyword>
<evidence type="ECO:0000256" key="4">
    <source>
        <dbReference type="ARBA" id="ARBA00011370"/>
    </source>
</evidence>
<evidence type="ECO:0000256" key="14">
    <source>
        <dbReference type="ARBA" id="ARBA00022853"/>
    </source>
</evidence>
<feature type="domain" description="FATC" evidence="25">
    <location>
        <begin position="2845"/>
        <end position="2889"/>
    </location>
</feature>
<evidence type="ECO:0000256" key="7">
    <source>
        <dbReference type="ARBA" id="ARBA00022454"/>
    </source>
</evidence>
<evidence type="ECO:0000256" key="20">
    <source>
        <dbReference type="RuleBase" id="RU365027"/>
    </source>
</evidence>
<dbReference type="PROSITE" id="PS00915">
    <property type="entry name" value="PI3_4_KINASE_1"/>
    <property type="match status" value="1"/>
</dbReference>
<dbReference type="GO" id="GO:0106310">
    <property type="term" value="F:protein serine kinase activity"/>
    <property type="evidence" value="ECO:0007669"/>
    <property type="project" value="RHEA"/>
</dbReference>
<feature type="region of interest" description="Disordered" evidence="22">
    <location>
        <begin position="2805"/>
        <end position="2831"/>
    </location>
</feature>
<evidence type="ECO:0000313" key="26">
    <source>
        <dbReference type="EMBL" id="OKP10719.1"/>
    </source>
</evidence>
<evidence type="ECO:0000259" key="25">
    <source>
        <dbReference type="PROSITE" id="PS51190"/>
    </source>
</evidence>
<feature type="coiled-coil region" evidence="21">
    <location>
        <begin position="2258"/>
        <end position="2285"/>
    </location>
</feature>
<dbReference type="InterPro" id="IPR003151">
    <property type="entry name" value="PIK-rel_kinase_FAT"/>
</dbReference>
<dbReference type="GO" id="GO:0035556">
    <property type="term" value="P:intracellular signal transduction"/>
    <property type="evidence" value="ECO:0007669"/>
    <property type="project" value="UniProtKB-ARBA"/>
</dbReference>
<evidence type="ECO:0000256" key="15">
    <source>
        <dbReference type="ARBA" id="ARBA00022895"/>
    </source>
</evidence>
<name>A0A1Q5UE20_9EURO</name>
<dbReference type="InterPro" id="IPR014009">
    <property type="entry name" value="PIK_FAT"/>
</dbReference>
<keyword evidence="14 20" id="KW-0156">Chromatin regulator</keyword>
<dbReference type="Proteomes" id="UP000186955">
    <property type="component" value="Unassembled WGS sequence"/>
</dbReference>
<keyword evidence="8 20" id="KW-0723">Serine/threonine-protein kinase</keyword>
<dbReference type="PROSITE" id="PS51189">
    <property type="entry name" value="FAT"/>
    <property type="match status" value="1"/>
</dbReference>
<dbReference type="STRING" id="1316194.A0A1Q5UE20"/>
<dbReference type="EMBL" id="MNBE01000313">
    <property type="protein sequence ID" value="OKP10719.1"/>
    <property type="molecule type" value="Genomic_DNA"/>
</dbReference>
<dbReference type="GO" id="GO:0005634">
    <property type="term" value="C:nucleus"/>
    <property type="evidence" value="ECO:0007669"/>
    <property type="project" value="UniProtKB-SubCell"/>
</dbReference>
<evidence type="ECO:0000256" key="11">
    <source>
        <dbReference type="ARBA" id="ARBA00022763"/>
    </source>
</evidence>
<evidence type="ECO:0000256" key="1">
    <source>
        <dbReference type="ARBA" id="ARBA00004123"/>
    </source>
</evidence>
<comment type="catalytic activity">
    <reaction evidence="19">
        <text>L-seryl-[protein] + ATP = O-phospho-L-seryl-[protein] + ADP + H(+)</text>
        <dbReference type="Rhea" id="RHEA:17989"/>
        <dbReference type="Rhea" id="RHEA-COMP:9863"/>
        <dbReference type="Rhea" id="RHEA-COMP:11604"/>
        <dbReference type="ChEBI" id="CHEBI:15378"/>
        <dbReference type="ChEBI" id="CHEBI:29999"/>
        <dbReference type="ChEBI" id="CHEBI:30616"/>
        <dbReference type="ChEBI" id="CHEBI:83421"/>
        <dbReference type="ChEBI" id="CHEBI:456216"/>
        <dbReference type="EC" id="2.7.11.1"/>
    </reaction>
</comment>
<evidence type="ECO:0000256" key="21">
    <source>
        <dbReference type="SAM" id="Coils"/>
    </source>
</evidence>
<dbReference type="CDD" id="cd05171">
    <property type="entry name" value="PIKKc_ATM"/>
    <property type="match status" value="1"/>
</dbReference>
<dbReference type="InterPro" id="IPR044107">
    <property type="entry name" value="PIKKc_ATM"/>
</dbReference>
<dbReference type="InterPro" id="IPR018936">
    <property type="entry name" value="PI3/4_kinase_CS"/>
</dbReference>
<keyword evidence="13 20" id="KW-0067">ATP-binding</keyword>
<dbReference type="GO" id="GO:0004674">
    <property type="term" value="F:protein serine/threonine kinase activity"/>
    <property type="evidence" value="ECO:0007669"/>
    <property type="project" value="UniProtKB-KW"/>
</dbReference>
<reference evidence="26 27" key="1">
    <citation type="submission" date="2016-10" db="EMBL/GenBank/DDBJ databases">
        <title>Genome sequence of the ascomycete fungus Penicillium subrubescens.</title>
        <authorList>
            <person name="De Vries R.P."/>
            <person name="Peng M."/>
            <person name="Dilokpimol A."/>
            <person name="Hilden K."/>
            <person name="Makela M.R."/>
            <person name="Grigoriev I."/>
            <person name="Riley R."/>
            <person name="Granchi Z."/>
        </authorList>
    </citation>
    <scope>NUCLEOTIDE SEQUENCE [LARGE SCALE GENOMIC DNA]</scope>
    <source>
        <strain evidence="26 27">CBS 132785</strain>
    </source>
</reference>
<dbReference type="InterPro" id="IPR038980">
    <property type="entry name" value="ATM_plant"/>
</dbReference>
<evidence type="ECO:0000256" key="3">
    <source>
        <dbReference type="ARBA" id="ARBA00010769"/>
    </source>
</evidence>
<evidence type="ECO:0000256" key="19">
    <source>
        <dbReference type="ARBA" id="ARBA00048679"/>
    </source>
</evidence>
<comment type="subunit">
    <text evidence="4">Associates with DNA double-strand breaks.</text>
</comment>
<evidence type="ECO:0000256" key="5">
    <source>
        <dbReference type="ARBA" id="ARBA00012513"/>
    </source>
</evidence>
<keyword evidence="10 20" id="KW-0547">Nucleotide-binding</keyword>
<evidence type="ECO:0000256" key="22">
    <source>
        <dbReference type="SAM" id="MobiDB-lite"/>
    </source>
</evidence>
<keyword evidence="16 20" id="KW-0539">Nucleus</keyword>
<dbReference type="Gene3D" id="1.10.1070.11">
    <property type="entry name" value="Phosphatidylinositol 3-/4-kinase, catalytic domain"/>
    <property type="match status" value="1"/>
</dbReference>
<dbReference type="PANTHER" id="PTHR37079">
    <property type="entry name" value="SERINE/THREONINE-PROTEIN KINASE ATM"/>
    <property type="match status" value="1"/>
</dbReference>
<dbReference type="Pfam" id="PF02259">
    <property type="entry name" value="FAT"/>
    <property type="match status" value="1"/>
</dbReference>
<dbReference type="SMART" id="SM01342">
    <property type="entry name" value="TAN"/>
    <property type="match status" value="1"/>
</dbReference>
<protein>
    <recommendedName>
        <fullName evidence="6 20">Serine/threonine-protein kinase Tel1</fullName>
        <ecNumber evidence="5 20">2.7.11.1</ecNumber>
    </recommendedName>
</protein>
<keyword evidence="12 20" id="KW-0418">Kinase</keyword>
<dbReference type="PANTHER" id="PTHR37079:SF4">
    <property type="entry name" value="SERINE_THREONINE-PROTEIN KINASE ATM"/>
    <property type="match status" value="1"/>
</dbReference>
<feature type="domain" description="PI3K/PI4K catalytic" evidence="23">
    <location>
        <begin position="2523"/>
        <end position="2834"/>
    </location>
</feature>
<dbReference type="Pfam" id="PF00454">
    <property type="entry name" value="PI3_PI4_kinase"/>
    <property type="match status" value="1"/>
</dbReference>
<evidence type="ECO:0000259" key="24">
    <source>
        <dbReference type="PROSITE" id="PS51189"/>
    </source>
</evidence>
<dbReference type="GO" id="GO:0006325">
    <property type="term" value="P:chromatin organization"/>
    <property type="evidence" value="ECO:0007669"/>
    <property type="project" value="UniProtKB-KW"/>
</dbReference>
<dbReference type="Pfam" id="PF11640">
    <property type="entry name" value="TAN"/>
    <property type="match status" value="1"/>
</dbReference>
<dbReference type="FunFam" id="1.10.1070.11:FF:000025">
    <property type="entry name" value="Serine/threonine-protein kinase Tel1"/>
    <property type="match status" value="1"/>
</dbReference>
<dbReference type="Gene3D" id="3.30.1010.10">
    <property type="entry name" value="Phosphatidylinositol 3-kinase Catalytic Subunit, Chain A, domain 4"/>
    <property type="match status" value="1"/>
</dbReference>
<dbReference type="SMART" id="SM00146">
    <property type="entry name" value="PI3Kc"/>
    <property type="match status" value="1"/>
</dbReference>
<evidence type="ECO:0000256" key="13">
    <source>
        <dbReference type="ARBA" id="ARBA00022840"/>
    </source>
</evidence>
<comment type="catalytic activity">
    <reaction evidence="18 20">
        <text>L-threonyl-[protein] + ATP = O-phospho-L-threonyl-[protein] + ADP + H(+)</text>
        <dbReference type="Rhea" id="RHEA:46608"/>
        <dbReference type="Rhea" id="RHEA-COMP:11060"/>
        <dbReference type="Rhea" id="RHEA-COMP:11605"/>
        <dbReference type="ChEBI" id="CHEBI:15378"/>
        <dbReference type="ChEBI" id="CHEBI:30013"/>
        <dbReference type="ChEBI" id="CHEBI:30616"/>
        <dbReference type="ChEBI" id="CHEBI:61977"/>
        <dbReference type="ChEBI" id="CHEBI:456216"/>
        <dbReference type="EC" id="2.7.11.1"/>
    </reaction>
</comment>
<dbReference type="SUPFAM" id="SSF48371">
    <property type="entry name" value="ARM repeat"/>
    <property type="match status" value="1"/>
</dbReference>
<evidence type="ECO:0000256" key="17">
    <source>
        <dbReference type="ARBA" id="ARBA00025079"/>
    </source>
</evidence>
<evidence type="ECO:0000256" key="16">
    <source>
        <dbReference type="ARBA" id="ARBA00023242"/>
    </source>
</evidence>
<keyword evidence="27" id="KW-1185">Reference proteome</keyword>
<dbReference type="InterPro" id="IPR036940">
    <property type="entry name" value="PI3/4_kinase_cat_sf"/>
</dbReference>
<evidence type="ECO:0000256" key="6">
    <source>
        <dbReference type="ARBA" id="ARBA00014619"/>
    </source>
</evidence>
<dbReference type="Pfam" id="PF02260">
    <property type="entry name" value="FATC"/>
    <property type="match status" value="1"/>
</dbReference>
<keyword evidence="11 20" id="KW-0227">DNA damage</keyword>
<dbReference type="GO" id="GO:0005524">
    <property type="term" value="F:ATP binding"/>
    <property type="evidence" value="ECO:0007669"/>
    <property type="project" value="UniProtKB-KW"/>
</dbReference>
<proteinExistence type="inferred from homology"/>
<comment type="caution">
    <text evidence="26">The sequence shown here is derived from an EMBL/GenBank/DDBJ whole genome shotgun (WGS) entry which is preliminary data.</text>
</comment>
<dbReference type="InterPro" id="IPR021668">
    <property type="entry name" value="TAN"/>
</dbReference>
<dbReference type="FunFam" id="3.30.1010.10:FF:000019">
    <property type="entry name" value="Serine/threonine-protein kinase Tel1"/>
    <property type="match status" value="1"/>
</dbReference>
<dbReference type="InterPro" id="IPR000403">
    <property type="entry name" value="PI3/4_kinase_cat_dom"/>
</dbReference>
<dbReference type="InterPro" id="IPR011009">
    <property type="entry name" value="Kinase-like_dom_sf"/>
</dbReference>
<dbReference type="PROSITE" id="PS00916">
    <property type="entry name" value="PI3_4_KINASE_2"/>
    <property type="match status" value="1"/>
</dbReference>
<evidence type="ECO:0000259" key="23">
    <source>
        <dbReference type="PROSITE" id="PS50290"/>
    </source>
</evidence>